<keyword evidence="2" id="KW-1185">Reference proteome</keyword>
<evidence type="ECO:0000313" key="1">
    <source>
        <dbReference type="EMBL" id="MXQ91373.1"/>
    </source>
</evidence>
<accession>A0A6B0RVV1</accession>
<comment type="caution">
    <text evidence="1">The sequence shown here is derived from an EMBL/GenBank/DDBJ whole genome shotgun (WGS) entry which is preliminary data.</text>
</comment>
<organism evidence="1 2">
    <name type="scientific">Bos mutus</name>
    <name type="common">wild yak</name>
    <dbReference type="NCBI Taxonomy" id="72004"/>
    <lineage>
        <taxon>Eukaryota</taxon>
        <taxon>Metazoa</taxon>
        <taxon>Chordata</taxon>
        <taxon>Craniata</taxon>
        <taxon>Vertebrata</taxon>
        <taxon>Euteleostomi</taxon>
        <taxon>Mammalia</taxon>
        <taxon>Eutheria</taxon>
        <taxon>Laurasiatheria</taxon>
        <taxon>Artiodactyla</taxon>
        <taxon>Ruminantia</taxon>
        <taxon>Pecora</taxon>
        <taxon>Bovidae</taxon>
        <taxon>Bovinae</taxon>
        <taxon>Bos</taxon>
    </lineage>
</organism>
<name>A0A6B0RVV1_9CETA</name>
<dbReference type="AlphaFoldDB" id="A0A6B0RVV1"/>
<evidence type="ECO:0000313" key="2">
    <source>
        <dbReference type="Proteomes" id="UP000322234"/>
    </source>
</evidence>
<protein>
    <submittedName>
        <fullName evidence="1">Uncharacterized protein</fullName>
    </submittedName>
</protein>
<dbReference type="EMBL" id="VBQZ03000070">
    <property type="protein sequence ID" value="MXQ91373.1"/>
    <property type="molecule type" value="Genomic_DNA"/>
</dbReference>
<reference evidence="1" key="1">
    <citation type="submission" date="2019-10" db="EMBL/GenBank/DDBJ databases">
        <title>The sequence and de novo assembly of the wild yak genome.</title>
        <authorList>
            <person name="Liu Y."/>
        </authorList>
    </citation>
    <scope>NUCLEOTIDE SEQUENCE [LARGE SCALE GENOMIC DNA]</scope>
    <source>
        <strain evidence="1">WY2019</strain>
    </source>
</reference>
<gene>
    <name evidence="1" type="ORF">E5288_WYG015553</name>
</gene>
<dbReference type="Proteomes" id="UP000322234">
    <property type="component" value="Unassembled WGS sequence"/>
</dbReference>
<proteinExistence type="predicted"/>
<sequence length="144" mass="17043">MWSYWKLLKEENLMSRFLIETTLWLKVQNVQRMQSRREDAMLLPEPRTFFILLHGQESDQYEPPQRTVSYLGLFALEQWHLKPELGLGVETNLKDKGEQGNSGHGMSYCKPREAECSIRTGREIRKDQNIISELPVERKIQHQE</sequence>